<name>A0A4Q7UTV9_PSEST</name>
<keyword evidence="1" id="KW-0812">Transmembrane</keyword>
<evidence type="ECO:0000313" key="3">
    <source>
        <dbReference type="Proteomes" id="UP000291591"/>
    </source>
</evidence>
<dbReference type="Proteomes" id="UP000291591">
    <property type="component" value="Unassembled WGS sequence"/>
</dbReference>
<feature type="transmembrane region" description="Helical" evidence="1">
    <location>
        <begin position="45"/>
        <end position="68"/>
    </location>
</feature>
<evidence type="ECO:0000313" key="2">
    <source>
        <dbReference type="EMBL" id="RZT84454.1"/>
    </source>
</evidence>
<organism evidence="2 3">
    <name type="scientific">Pseudonocardia sediminis</name>
    <dbReference type="NCBI Taxonomy" id="1397368"/>
    <lineage>
        <taxon>Bacteria</taxon>
        <taxon>Bacillati</taxon>
        <taxon>Actinomycetota</taxon>
        <taxon>Actinomycetes</taxon>
        <taxon>Pseudonocardiales</taxon>
        <taxon>Pseudonocardiaceae</taxon>
        <taxon>Pseudonocardia</taxon>
    </lineage>
</organism>
<dbReference type="RefSeq" id="WP_130289050.1">
    <property type="nucleotide sequence ID" value="NZ_SHKL01000001.1"/>
</dbReference>
<gene>
    <name evidence="2" type="ORF">EV383_1295</name>
</gene>
<dbReference type="EMBL" id="SHKL01000001">
    <property type="protein sequence ID" value="RZT84454.1"/>
    <property type="molecule type" value="Genomic_DNA"/>
</dbReference>
<keyword evidence="1" id="KW-0472">Membrane</keyword>
<sequence length="82" mass="8406">MLMTLVAEHGPVLAQYADAHTSHAVLADATQHAEAANFLQKVGKAIFGVLAGIFVVGALVGLLIGFLVGRAVGRRTPDNVGA</sequence>
<evidence type="ECO:0000256" key="1">
    <source>
        <dbReference type="SAM" id="Phobius"/>
    </source>
</evidence>
<dbReference type="AlphaFoldDB" id="A0A4Q7UTV9"/>
<keyword evidence="3" id="KW-1185">Reference proteome</keyword>
<proteinExistence type="predicted"/>
<accession>A0A4Q7UTV9</accession>
<comment type="caution">
    <text evidence="2">The sequence shown here is derived from an EMBL/GenBank/DDBJ whole genome shotgun (WGS) entry which is preliminary data.</text>
</comment>
<reference evidence="2 3" key="1">
    <citation type="submission" date="2019-02" db="EMBL/GenBank/DDBJ databases">
        <title>Sequencing the genomes of 1000 actinobacteria strains.</title>
        <authorList>
            <person name="Klenk H.-P."/>
        </authorList>
    </citation>
    <scope>NUCLEOTIDE SEQUENCE [LARGE SCALE GENOMIC DNA]</scope>
    <source>
        <strain evidence="2 3">DSM 45779</strain>
    </source>
</reference>
<keyword evidence="1" id="KW-1133">Transmembrane helix</keyword>
<protein>
    <submittedName>
        <fullName evidence="2">Uncharacterized protein</fullName>
    </submittedName>
</protein>